<proteinExistence type="predicted"/>
<evidence type="ECO:0000313" key="3">
    <source>
        <dbReference type="EMBL" id="CAL6039271.1"/>
    </source>
</evidence>
<evidence type="ECO:0000313" key="5">
    <source>
        <dbReference type="Proteomes" id="UP001642409"/>
    </source>
</evidence>
<dbReference type="EMBL" id="CAXDID020000142">
    <property type="protein sequence ID" value="CAL6039271.1"/>
    <property type="molecule type" value="Genomic_DNA"/>
</dbReference>
<organism evidence="1">
    <name type="scientific">Hexamita inflata</name>
    <dbReference type="NCBI Taxonomy" id="28002"/>
    <lineage>
        <taxon>Eukaryota</taxon>
        <taxon>Metamonada</taxon>
        <taxon>Diplomonadida</taxon>
        <taxon>Hexamitidae</taxon>
        <taxon>Hexamitinae</taxon>
        <taxon>Hexamita</taxon>
    </lineage>
</organism>
<dbReference type="EMBL" id="CATOUU010000495">
    <property type="protein sequence ID" value="CAI9931581.1"/>
    <property type="molecule type" value="Genomic_DNA"/>
</dbReference>
<evidence type="ECO:0000313" key="2">
    <source>
        <dbReference type="EMBL" id="CAI9942464.1"/>
    </source>
</evidence>
<sequence>MKSDEISYAPRRQTSQAHFARSEMSQFITDTDPQDVLESTKRNDADFDALKTALQSVHPFVPSIFQSEYYFISQKCLQQNSQALGLFALVLKTFSNKVVRDQAQVYAIAYEIECKLVHRSSYTSTDVVFSPFDFNLKHGFQSIQVSNNLQLEQQFSKLQISGNTQDPQLIKDIIQAHFNLNSENRTETNFQLMSVVLDKDQQLNKLGTHDVYFTIRNRLVAQCQIYVLPKLLTTPESLLKLNQSLKLNQFQVMQRFQTRQNAVECLVAPLCLELQQLQTLNALTLPTQKAKIENTDQLLEEDEKKLKESSSEFSYENQPQQQPKKTFSFIQKLFNKNEVDELQFNIQSSKQKKQIQIQTQKQFESKPKVTDYQPENVKNNELALVCVHISNGEAAVFFQQEYDGMIQTTGQQGINIMPQFIRLNAKFFNFGLKMIITKDSVDVYCDGDFLASYPMDGIYIKMLEKGVIVEVQDGGDL</sequence>
<evidence type="ECO:0000313" key="4">
    <source>
        <dbReference type="EMBL" id="CAL6094098.1"/>
    </source>
</evidence>
<reference evidence="3 5" key="2">
    <citation type="submission" date="2024-07" db="EMBL/GenBank/DDBJ databases">
        <authorList>
            <person name="Akdeniz Z."/>
        </authorList>
    </citation>
    <scope>NUCLEOTIDE SEQUENCE [LARGE SCALE GENOMIC DNA]</scope>
</reference>
<keyword evidence="5" id="KW-1185">Reference proteome</keyword>
<dbReference type="Proteomes" id="UP001642409">
    <property type="component" value="Unassembled WGS sequence"/>
</dbReference>
<name>A0AA86P6F0_9EUKA</name>
<protein>
    <submittedName>
        <fullName evidence="1">Uncharacterized protein</fullName>
    </submittedName>
</protein>
<dbReference type="AlphaFoldDB" id="A0AA86P6F0"/>
<dbReference type="EMBL" id="CATOUU010000701">
    <property type="protein sequence ID" value="CAI9942464.1"/>
    <property type="molecule type" value="Genomic_DNA"/>
</dbReference>
<dbReference type="EMBL" id="CAXDID020000463">
    <property type="protein sequence ID" value="CAL6094098.1"/>
    <property type="molecule type" value="Genomic_DNA"/>
</dbReference>
<comment type="caution">
    <text evidence="1">The sequence shown here is derived from an EMBL/GenBank/DDBJ whole genome shotgun (WGS) entry which is preliminary data.</text>
</comment>
<reference evidence="1" key="1">
    <citation type="submission" date="2023-06" db="EMBL/GenBank/DDBJ databases">
        <authorList>
            <person name="Kurt Z."/>
        </authorList>
    </citation>
    <scope>NUCLEOTIDE SEQUENCE</scope>
</reference>
<accession>A0AA86P6F0</accession>
<evidence type="ECO:0000313" key="1">
    <source>
        <dbReference type="EMBL" id="CAI9931581.1"/>
    </source>
</evidence>
<gene>
    <name evidence="1" type="ORF">HINF_LOCUS19226</name>
    <name evidence="2" type="ORF">HINF_LOCUS30109</name>
    <name evidence="3" type="ORF">HINF_LOCUS37773</name>
    <name evidence="4" type="ORF">HINF_LOCUS67308</name>
</gene>